<evidence type="ECO:0000313" key="13">
    <source>
        <dbReference type="EMBL" id="MBF4766901.1"/>
    </source>
</evidence>
<dbReference type="PANTHER" id="PTHR10885:SF0">
    <property type="entry name" value="ISOPENTENYL-DIPHOSPHATE DELTA-ISOMERASE"/>
    <property type="match status" value="1"/>
</dbReference>
<comment type="function">
    <text evidence="10">Catalyzes the 1,3-allylic rearrangement of the homoallylic substrate isopentenyl (IPP) to its highly electrophilic allylic isomer, dimethylallyl diphosphate (DMAPP).</text>
</comment>
<dbReference type="NCBIfam" id="NF002995">
    <property type="entry name" value="PRK03759.1"/>
    <property type="match status" value="1"/>
</dbReference>
<keyword evidence="14" id="KW-1185">Reference proteome</keyword>
<feature type="domain" description="Nudix hydrolase" evidence="12">
    <location>
        <begin position="29"/>
        <end position="168"/>
    </location>
</feature>
<dbReference type="CDD" id="cd02885">
    <property type="entry name" value="NUDIX_IPP_Isomerase"/>
    <property type="match status" value="1"/>
</dbReference>
<dbReference type="PROSITE" id="PS51462">
    <property type="entry name" value="NUDIX"/>
    <property type="match status" value="1"/>
</dbReference>
<dbReference type="Proteomes" id="UP000660668">
    <property type="component" value="Unassembled WGS sequence"/>
</dbReference>
<evidence type="ECO:0000256" key="10">
    <source>
        <dbReference type="HAMAP-Rule" id="MF_00202"/>
    </source>
</evidence>
<dbReference type="PANTHER" id="PTHR10885">
    <property type="entry name" value="ISOPENTENYL-DIPHOSPHATE DELTA-ISOMERASE"/>
    <property type="match status" value="1"/>
</dbReference>
<keyword evidence="8 10" id="KW-0414">Isoprene biosynthesis</keyword>
<proteinExistence type="inferred from homology"/>
<protein>
    <recommendedName>
        <fullName evidence="3 10">Isopentenyl-diphosphate Delta-isomerase</fullName>
        <shortName evidence="10">IPP isomerase</shortName>
        <ecNumber evidence="3 10">5.3.3.2</ecNumber>
    </recommendedName>
    <alternativeName>
        <fullName evidence="10">IPP:DMAPP isomerase</fullName>
    </alternativeName>
    <alternativeName>
        <fullName evidence="10">Isopentenyl pyrophosphate isomerase</fullName>
    </alternativeName>
</protein>
<comment type="similarity">
    <text evidence="2 10">Belongs to the IPP isomerase type 1 family.</text>
</comment>
<comment type="caution">
    <text evidence="13">The sequence shown here is derived from an EMBL/GenBank/DDBJ whole genome shotgun (WGS) entry which is preliminary data.</text>
</comment>
<dbReference type="Pfam" id="PF00293">
    <property type="entry name" value="NUDIX"/>
    <property type="match status" value="1"/>
</dbReference>
<comment type="catalytic activity">
    <reaction evidence="10">
        <text>isopentenyl diphosphate = dimethylallyl diphosphate</text>
        <dbReference type="Rhea" id="RHEA:23284"/>
        <dbReference type="ChEBI" id="CHEBI:57623"/>
        <dbReference type="ChEBI" id="CHEBI:128769"/>
        <dbReference type="EC" id="5.3.3.2"/>
    </reaction>
</comment>
<evidence type="ECO:0000256" key="11">
    <source>
        <dbReference type="PIRSR" id="PIRSR018427-1"/>
    </source>
</evidence>
<evidence type="ECO:0000256" key="1">
    <source>
        <dbReference type="ARBA" id="ARBA00004826"/>
    </source>
</evidence>
<feature type="binding site" evidence="10">
    <location>
        <position position="68"/>
    </location>
    <ligand>
        <name>Mn(2+)</name>
        <dbReference type="ChEBI" id="CHEBI:29035"/>
    </ligand>
</feature>
<evidence type="ECO:0000256" key="2">
    <source>
        <dbReference type="ARBA" id="ARBA00007579"/>
    </source>
</evidence>
<reference evidence="13" key="1">
    <citation type="submission" date="2020-11" db="EMBL/GenBank/DDBJ databases">
        <title>Nocardioides cynanchi sp. nov., isolated from soil of rhizosphere of Cynanchum wilfordii.</title>
        <authorList>
            <person name="Lee J.-S."/>
            <person name="Suh M.K."/>
            <person name="Kim J.-S."/>
        </authorList>
    </citation>
    <scope>NUCLEOTIDE SEQUENCE</scope>
    <source>
        <strain evidence="13">KCTC 19276</strain>
    </source>
</reference>
<dbReference type="InterPro" id="IPR011876">
    <property type="entry name" value="IsopentenylPP_isomerase_typ1"/>
</dbReference>
<feature type="binding site" evidence="10">
    <location>
        <position position="24"/>
    </location>
    <ligand>
        <name>Mn(2+)</name>
        <dbReference type="ChEBI" id="CHEBI:29035"/>
    </ligand>
</feature>
<dbReference type="RefSeq" id="WP_194695043.1">
    <property type="nucleotide sequence ID" value="NZ_JADKPO010000003.1"/>
</dbReference>
<dbReference type="GO" id="GO:0008299">
    <property type="term" value="P:isoprenoid biosynthetic process"/>
    <property type="evidence" value="ECO:0007669"/>
    <property type="project" value="UniProtKB-UniRule"/>
</dbReference>
<dbReference type="GO" id="GO:0005737">
    <property type="term" value="C:cytoplasm"/>
    <property type="evidence" value="ECO:0007669"/>
    <property type="project" value="UniProtKB-SubCell"/>
</dbReference>
<evidence type="ECO:0000256" key="7">
    <source>
        <dbReference type="ARBA" id="ARBA00023211"/>
    </source>
</evidence>
<keyword evidence="9 10" id="KW-0413">Isomerase</keyword>
<dbReference type="NCBIfam" id="TIGR02150">
    <property type="entry name" value="IPP_isom_1"/>
    <property type="match status" value="1"/>
</dbReference>
<dbReference type="InterPro" id="IPR000086">
    <property type="entry name" value="NUDIX_hydrolase_dom"/>
</dbReference>
<dbReference type="InterPro" id="IPR015797">
    <property type="entry name" value="NUDIX_hydrolase-like_dom_sf"/>
</dbReference>
<sequence>MSELVVLLDEQGGAIGTADKVAVHHAETPLHLAFSCYVLDPAGRLLVTRRALSKKTFPGVWTNSCCGHPAPGEALDEAVVRRVRQELGLSLTDVRLVLPGFRYRAVMDTGVVENELCPVYLAQSDGEVRADRDEVEEHHWEPWSQFRESVLSGRDVSVWCREQVAQLPADLAGTPSRPAEELPPAARG</sequence>
<dbReference type="EMBL" id="JADKPO010000003">
    <property type="protein sequence ID" value="MBF4766901.1"/>
    <property type="molecule type" value="Genomic_DNA"/>
</dbReference>
<dbReference type="EC" id="5.3.3.2" evidence="3 10"/>
<accession>A0A930YFU6</accession>
<name>A0A930YFU6_9ACTN</name>
<keyword evidence="7 10" id="KW-0464">Manganese</keyword>
<dbReference type="Gene3D" id="3.90.79.10">
    <property type="entry name" value="Nucleoside Triphosphate Pyrophosphohydrolase"/>
    <property type="match status" value="1"/>
</dbReference>
<comment type="cofactor">
    <cofactor evidence="10">
        <name>Mg(2+)</name>
        <dbReference type="ChEBI" id="CHEBI:18420"/>
    </cofactor>
    <text evidence="10">Binds 1 Mg(2+) ion per subunit. The magnesium ion binds only when substrate is bound.</text>
</comment>
<keyword evidence="6 10" id="KW-0460">Magnesium</keyword>
<dbReference type="GO" id="GO:0050992">
    <property type="term" value="P:dimethylallyl diphosphate biosynthetic process"/>
    <property type="evidence" value="ECO:0007669"/>
    <property type="project" value="UniProtKB-UniRule"/>
</dbReference>
<organism evidence="13 14">
    <name type="scientific">Nocardioides agariphilus</name>
    <dbReference type="NCBI Taxonomy" id="433664"/>
    <lineage>
        <taxon>Bacteria</taxon>
        <taxon>Bacillati</taxon>
        <taxon>Actinomycetota</taxon>
        <taxon>Actinomycetes</taxon>
        <taxon>Propionibacteriales</taxon>
        <taxon>Nocardioidaceae</taxon>
        <taxon>Nocardioides</taxon>
    </lineage>
</organism>
<evidence type="ECO:0000259" key="12">
    <source>
        <dbReference type="PROSITE" id="PS51462"/>
    </source>
</evidence>
<evidence type="ECO:0000256" key="3">
    <source>
        <dbReference type="ARBA" id="ARBA00012057"/>
    </source>
</evidence>
<dbReference type="GO" id="GO:0046872">
    <property type="term" value="F:metal ion binding"/>
    <property type="evidence" value="ECO:0007669"/>
    <property type="project" value="UniProtKB-KW"/>
</dbReference>
<feature type="active site" evidence="10 11">
    <location>
        <position position="115"/>
    </location>
</feature>
<evidence type="ECO:0000313" key="14">
    <source>
        <dbReference type="Proteomes" id="UP000660668"/>
    </source>
</evidence>
<feature type="binding site" evidence="10">
    <location>
        <position position="115"/>
    </location>
    <ligand>
        <name>Mn(2+)</name>
        <dbReference type="ChEBI" id="CHEBI:29035"/>
    </ligand>
</feature>
<evidence type="ECO:0000256" key="4">
    <source>
        <dbReference type="ARBA" id="ARBA00022490"/>
    </source>
</evidence>
<dbReference type="HAMAP" id="MF_00202">
    <property type="entry name" value="Idi"/>
    <property type="match status" value="1"/>
</dbReference>
<dbReference type="AlphaFoldDB" id="A0A930YFU6"/>
<comment type="subcellular location">
    <subcellularLocation>
        <location evidence="10">Cytoplasm</location>
    </subcellularLocation>
</comment>
<dbReference type="GO" id="GO:0004452">
    <property type="term" value="F:isopentenyl-diphosphate delta-isomerase activity"/>
    <property type="evidence" value="ECO:0007669"/>
    <property type="project" value="UniProtKB-UniRule"/>
</dbReference>
<comment type="pathway">
    <text evidence="1 10">Isoprenoid biosynthesis; dimethylallyl diphosphate biosynthesis; dimethylallyl diphosphate from isopentenyl diphosphate: step 1/1.</text>
</comment>
<gene>
    <name evidence="10 13" type="primary">idi</name>
    <name evidence="13" type="ORF">ISU10_03855</name>
</gene>
<dbReference type="InterPro" id="IPR056375">
    <property type="entry name" value="Idi_bact"/>
</dbReference>
<dbReference type="SUPFAM" id="SSF55811">
    <property type="entry name" value="Nudix"/>
    <property type="match status" value="1"/>
</dbReference>
<feature type="binding site" evidence="10">
    <location>
        <position position="113"/>
    </location>
    <ligand>
        <name>Mn(2+)</name>
        <dbReference type="ChEBI" id="CHEBI:29035"/>
    </ligand>
</feature>
<evidence type="ECO:0000256" key="9">
    <source>
        <dbReference type="ARBA" id="ARBA00023235"/>
    </source>
</evidence>
<comment type="cofactor">
    <cofactor evidence="10">
        <name>Mn(2+)</name>
        <dbReference type="ChEBI" id="CHEBI:29035"/>
    </cofactor>
    <text evidence="10">Binds 1 Mn(2+) ion per subunit.</text>
</comment>
<evidence type="ECO:0000256" key="5">
    <source>
        <dbReference type="ARBA" id="ARBA00022723"/>
    </source>
</evidence>
<keyword evidence="4 10" id="KW-0963">Cytoplasm</keyword>
<evidence type="ECO:0000256" key="6">
    <source>
        <dbReference type="ARBA" id="ARBA00022842"/>
    </source>
</evidence>
<evidence type="ECO:0000256" key="8">
    <source>
        <dbReference type="ARBA" id="ARBA00023229"/>
    </source>
</evidence>
<keyword evidence="5 10" id="KW-0479">Metal-binding</keyword>
<dbReference type="PIRSF" id="PIRSF018427">
    <property type="entry name" value="Isopntndiph_ism"/>
    <property type="match status" value="1"/>
</dbReference>
<feature type="binding site" evidence="10">
    <location>
        <position position="31"/>
    </location>
    <ligand>
        <name>Mn(2+)</name>
        <dbReference type="ChEBI" id="CHEBI:29035"/>
    </ligand>
</feature>
<feature type="active site" evidence="10 11">
    <location>
        <position position="66"/>
    </location>
</feature>
<feature type="binding site" evidence="10">
    <location>
        <position position="86"/>
    </location>
    <ligand>
        <name>Mg(2+)</name>
        <dbReference type="ChEBI" id="CHEBI:18420"/>
    </ligand>
</feature>